<organism evidence="3 4">
    <name type="scientific">Arthrobacter halodurans</name>
    <dbReference type="NCBI Taxonomy" id="516699"/>
    <lineage>
        <taxon>Bacteria</taxon>
        <taxon>Bacillati</taxon>
        <taxon>Actinomycetota</taxon>
        <taxon>Actinomycetes</taxon>
        <taxon>Micrococcales</taxon>
        <taxon>Micrococcaceae</taxon>
        <taxon>Arthrobacter</taxon>
    </lineage>
</organism>
<dbReference type="RefSeq" id="WP_373973482.1">
    <property type="nucleotide sequence ID" value="NZ_JBHDLJ010000021.1"/>
</dbReference>
<evidence type="ECO:0000256" key="1">
    <source>
        <dbReference type="SAM" id="MobiDB-lite"/>
    </source>
</evidence>
<dbReference type="PROSITE" id="PS50995">
    <property type="entry name" value="HTH_MARR_2"/>
    <property type="match status" value="1"/>
</dbReference>
<feature type="domain" description="HTH marR-type" evidence="2">
    <location>
        <begin position="23"/>
        <end position="159"/>
    </location>
</feature>
<dbReference type="SUPFAM" id="SSF46785">
    <property type="entry name" value="Winged helix' DNA-binding domain"/>
    <property type="match status" value="1"/>
</dbReference>
<dbReference type="PANTHER" id="PTHR33164">
    <property type="entry name" value="TRANSCRIPTIONAL REGULATOR, MARR FAMILY"/>
    <property type="match status" value="1"/>
</dbReference>
<evidence type="ECO:0000313" key="3">
    <source>
        <dbReference type="EMBL" id="MFB0836296.1"/>
    </source>
</evidence>
<name>A0ABV4URK5_9MICC</name>
<sequence>MPATPAHAKPTGKGQRERSPEPRPEIVEALQEFTSAEAAMRRRSRRVLPLGETDLLALRHLLRDQIAGNITRAGDLARALGITTASTTSLIDRLARDGYLVRENDPTDRRSIVLVPTAQAMAPSAGPESLIQQILLDATVGLNDTEATRIVEVLRRLARALDGIDADALTEPQHGGS</sequence>
<dbReference type="PANTHER" id="PTHR33164:SF43">
    <property type="entry name" value="HTH-TYPE TRANSCRIPTIONAL REPRESSOR YETL"/>
    <property type="match status" value="1"/>
</dbReference>
<reference evidence="3 4" key="1">
    <citation type="submission" date="2024-09" db="EMBL/GenBank/DDBJ databases">
        <authorList>
            <person name="Salinas-Garcia M.A."/>
            <person name="Prieme A."/>
        </authorList>
    </citation>
    <scope>NUCLEOTIDE SEQUENCE [LARGE SCALE GENOMIC DNA]</scope>
    <source>
        <strain evidence="3 4">DSM 21081</strain>
    </source>
</reference>
<dbReference type="EMBL" id="JBHDLJ010000021">
    <property type="protein sequence ID" value="MFB0836296.1"/>
    <property type="molecule type" value="Genomic_DNA"/>
</dbReference>
<dbReference type="InterPro" id="IPR036390">
    <property type="entry name" value="WH_DNA-bd_sf"/>
</dbReference>
<gene>
    <name evidence="3" type="ORF">ACETWP_17030</name>
</gene>
<keyword evidence="4" id="KW-1185">Reference proteome</keyword>
<dbReference type="InterPro" id="IPR039422">
    <property type="entry name" value="MarR/SlyA-like"/>
</dbReference>
<dbReference type="InterPro" id="IPR000835">
    <property type="entry name" value="HTH_MarR-typ"/>
</dbReference>
<dbReference type="SMART" id="SM00347">
    <property type="entry name" value="HTH_MARR"/>
    <property type="match status" value="1"/>
</dbReference>
<feature type="region of interest" description="Disordered" evidence="1">
    <location>
        <begin position="1"/>
        <end position="23"/>
    </location>
</feature>
<dbReference type="PRINTS" id="PR00598">
    <property type="entry name" value="HTHMARR"/>
</dbReference>
<protein>
    <submittedName>
        <fullName evidence="3">MarR family winged helix-turn-helix transcriptional regulator</fullName>
    </submittedName>
</protein>
<dbReference type="Proteomes" id="UP001575652">
    <property type="component" value="Unassembled WGS sequence"/>
</dbReference>
<dbReference type="InterPro" id="IPR036388">
    <property type="entry name" value="WH-like_DNA-bd_sf"/>
</dbReference>
<dbReference type="Gene3D" id="1.10.10.10">
    <property type="entry name" value="Winged helix-like DNA-binding domain superfamily/Winged helix DNA-binding domain"/>
    <property type="match status" value="1"/>
</dbReference>
<feature type="compositionally biased region" description="Basic and acidic residues" evidence="1">
    <location>
        <begin position="14"/>
        <end position="23"/>
    </location>
</feature>
<evidence type="ECO:0000259" key="2">
    <source>
        <dbReference type="PROSITE" id="PS50995"/>
    </source>
</evidence>
<comment type="caution">
    <text evidence="3">The sequence shown here is derived from an EMBL/GenBank/DDBJ whole genome shotgun (WGS) entry which is preliminary data.</text>
</comment>
<proteinExistence type="predicted"/>
<evidence type="ECO:0000313" key="4">
    <source>
        <dbReference type="Proteomes" id="UP001575652"/>
    </source>
</evidence>
<accession>A0ABV4URK5</accession>
<dbReference type="Pfam" id="PF12802">
    <property type="entry name" value="MarR_2"/>
    <property type="match status" value="1"/>
</dbReference>